<dbReference type="PANTHER" id="PTHR35867:SF1">
    <property type="entry name" value="PROTEIN RSEC"/>
    <property type="match status" value="1"/>
</dbReference>
<accession>E3BFS9</accession>
<reference evidence="2 3" key="1">
    <citation type="journal article" date="2012" name="Int. J. Syst. Evol. Microbiol.">
        <title>Vibrio caribbeanicus sp. nov., isolated from the marine sponge Scleritoderma cyanea.</title>
        <authorList>
            <person name="Hoffmann M."/>
            <person name="Monday S.R."/>
            <person name="Allard M.W."/>
            <person name="Strain E.A."/>
            <person name="Whittaker P."/>
            <person name="Naum M."/>
            <person name="McCarthy P.J."/>
            <person name="Lopez J.V."/>
            <person name="Fischer M."/>
            <person name="Brown E.W."/>
        </authorList>
    </citation>
    <scope>NUCLEOTIDE SEQUENCE [LARGE SCALE GENOMIC DNA]</scope>
    <source>
        <strain evidence="2 3">ATCC BAA-2122</strain>
    </source>
</reference>
<dbReference type="EMBL" id="AEIU01000023">
    <property type="protein sequence ID" value="EFP98086.1"/>
    <property type="molecule type" value="Genomic_DNA"/>
</dbReference>
<dbReference type="Pfam" id="PF04246">
    <property type="entry name" value="RseC_MucC"/>
    <property type="match status" value="1"/>
</dbReference>
<comment type="caution">
    <text evidence="2">The sequence shown here is derived from an EMBL/GenBank/DDBJ whole genome shotgun (WGS) entry which is preliminary data.</text>
</comment>
<dbReference type="Proteomes" id="UP000002943">
    <property type="component" value="Unassembled WGS sequence"/>
</dbReference>
<protein>
    <submittedName>
        <fullName evidence="2">Sigma-E factor regulatory protein RseC</fullName>
    </submittedName>
</protein>
<keyword evidence="1" id="KW-1133">Transmembrane helix</keyword>
<sequence>MMTALATVLSVKSLSSGFDVELSCEQKTSCGTCSSQKSCGTGIMSKALASKALHWNLKTSTEVKAGQIVEIGLPEKNLLGSAALVYLVPIFFMFVGAILSQWFIAPILLLGESVVIIASLLCGALGIFMARQLLSRIEKHTSKKVILLRVLGDPIS</sequence>
<dbReference type="AlphaFoldDB" id="E3BFS9"/>
<evidence type="ECO:0000313" key="2">
    <source>
        <dbReference type="EMBL" id="EFP98086.1"/>
    </source>
</evidence>
<gene>
    <name evidence="2" type="ORF">VIBC2010_00580</name>
</gene>
<dbReference type="InterPro" id="IPR026268">
    <property type="entry name" value="RseC"/>
</dbReference>
<dbReference type="PANTHER" id="PTHR35867">
    <property type="entry name" value="PROTEIN RSEC"/>
    <property type="match status" value="1"/>
</dbReference>
<dbReference type="RefSeq" id="WP_009599781.1">
    <property type="nucleotide sequence ID" value="NZ_AEIU01000023.1"/>
</dbReference>
<keyword evidence="1" id="KW-0812">Transmembrane</keyword>
<feature type="transmembrane region" description="Helical" evidence="1">
    <location>
        <begin position="114"/>
        <end position="134"/>
    </location>
</feature>
<dbReference type="OrthoDB" id="9795854at2"/>
<keyword evidence="3" id="KW-1185">Reference proteome</keyword>
<keyword evidence="1" id="KW-0472">Membrane</keyword>
<dbReference type="eggNOG" id="COG3086">
    <property type="taxonomic scope" value="Bacteria"/>
</dbReference>
<organism evidence="2 3">
    <name type="scientific">Vibrio caribbeanicus ATCC BAA-2122</name>
    <dbReference type="NCBI Taxonomy" id="796620"/>
    <lineage>
        <taxon>Bacteria</taxon>
        <taxon>Pseudomonadati</taxon>
        <taxon>Pseudomonadota</taxon>
        <taxon>Gammaproteobacteria</taxon>
        <taxon>Vibrionales</taxon>
        <taxon>Vibrionaceae</taxon>
        <taxon>Vibrio</taxon>
    </lineage>
</organism>
<dbReference type="InterPro" id="IPR007359">
    <property type="entry name" value="SigmaE_reg_RseC_MucC"/>
</dbReference>
<evidence type="ECO:0000313" key="3">
    <source>
        <dbReference type="Proteomes" id="UP000002943"/>
    </source>
</evidence>
<dbReference type="STRING" id="796620.VIBC2010_00580"/>
<proteinExistence type="predicted"/>
<dbReference type="PIRSF" id="PIRSF004923">
    <property type="entry name" value="RseC"/>
    <property type="match status" value="1"/>
</dbReference>
<name>E3BFS9_9VIBR</name>
<feature type="transmembrane region" description="Helical" evidence="1">
    <location>
        <begin position="83"/>
        <end position="108"/>
    </location>
</feature>
<evidence type="ECO:0000256" key="1">
    <source>
        <dbReference type="SAM" id="Phobius"/>
    </source>
</evidence>